<keyword evidence="3" id="KW-1185">Reference proteome</keyword>
<dbReference type="AlphaFoldDB" id="A0A1X6PIY9"/>
<dbReference type="PROSITE" id="PS50879">
    <property type="entry name" value="RNASE_H_1"/>
    <property type="match status" value="1"/>
</dbReference>
<proteinExistence type="predicted"/>
<dbReference type="GO" id="GO:0003676">
    <property type="term" value="F:nucleic acid binding"/>
    <property type="evidence" value="ECO:0007669"/>
    <property type="project" value="InterPro"/>
</dbReference>
<organism evidence="2 3">
    <name type="scientific">Porphyra umbilicalis</name>
    <name type="common">Purple laver</name>
    <name type="synonym">Red alga</name>
    <dbReference type="NCBI Taxonomy" id="2786"/>
    <lineage>
        <taxon>Eukaryota</taxon>
        <taxon>Rhodophyta</taxon>
        <taxon>Bangiophyceae</taxon>
        <taxon>Bangiales</taxon>
        <taxon>Bangiaceae</taxon>
        <taxon>Porphyra</taxon>
    </lineage>
</organism>
<feature type="domain" description="RNase H type-1" evidence="1">
    <location>
        <begin position="12"/>
        <end position="155"/>
    </location>
</feature>
<name>A0A1X6PIY9_PORUM</name>
<accession>A0A1X6PIY9</accession>
<dbReference type="InterPro" id="IPR036397">
    <property type="entry name" value="RNaseH_sf"/>
</dbReference>
<dbReference type="Gene3D" id="3.30.420.10">
    <property type="entry name" value="Ribonuclease H-like superfamily/Ribonuclease H"/>
    <property type="match status" value="1"/>
</dbReference>
<reference evidence="2 3" key="1">
    <citation type="submission" date="2017-03" db="EMBL/GenBank/DDBJ databases">
        <title>WGS assembly of Porphyra umbilicalis.</title>
        <authorList>
            <person name="Brawley S.H."/>
            <person name="Blouin N.A."/>
            <person name="Ficko-Blean E."/>
            <person name="Wheeler G.L."/>
            <person name="Lohr M."/>
            <person name="Goodson H.V."/>
            <person name="Jenkins J.W."/>
            <person name="Blaby-Haas C.E."/>
            <person name="Helliwell K.E."/>
            <person name="Chan C."/>
            <person name="Marriage T."/>
            <person name="Bhattacharya D."/>
            <person name="Klein A.S."/>
            <person name="Badis Y."/>
            <person name="Brodie J."/>
            <person name="Cao Y."/>
            <person name="Collen J."/>
            <person name="Dittami S.M."/>
            <person name="Gachon C.M."/>
            <person name="Green B.R."/>
            <person name="Karpowicz S."/>
            <person name="Kim J.W."/>
            <person name="Kudahl U."/>
            <person name="Lin S."/>
            <person name="Michel G."/>
            <person name="Mittag M."/>
            <person name="Olson B.J."/>
            <person name="Pangilinan J."/>
            <person name="Peng Y."/>
            <person name="Qiu H."/>
            <person name="Shu S."/>
            <person name="Singer J.T."/>
            <person name="Smith A.G."/>
            <person name="Sprecher B.N."/>
            <person name="Wagner V."/>
            <person name="Wang W."/>
            <person name="Wang Z.-Y."/>
            <person name="Yan J."/>
            <person name="Yarish C."/>
            <person name="Zoeuner-Riek S."/>
            <person name="Zhuang Y."/>
            <person name="Zou Y."/>
            <person name="Lindquist E.A."/>
            <person name="Grimwood J."/>
            <person name="Barry K."/>
            <person name="Rokhsar D.S."/>
            <person name="Schmutz J."/>
            <person name="Stiller J.W."/>
            <person name="Grossman A.R."/>
            <person name="Prochnik S.E."/>
        </authorList>
    </citation>
    <scope>NUCLEOTIDE SEQUENCE [LARGE SCALE GENOMIC DNA]</scope>
    <source>
        <strain evidence="2">4086291</strain>
    </source>
</reference>
<dbReference type="InterPro" id="IPR012337">
    <property type="entry name" value="RNaseH-like_sf"/>
</dbReference>
<dbReference type="SUPFAM" id="SSF53098">
    <property type="entry name" value="Ribonuclease H-like"/>
    <property type="match status" value="1"/>
</dbReference>
<dbReference type="GO" id="GO:0004523">
    <property type="term" value="F:RNA-DNA hybrid ribonuclease activity"/>
    <property type="evidence" value="ECO:0007669"/>
    <property type="project" value="InterPro"/>
</dbReference>
<evidence type="ECO:0000313" key="2">
    <source>
        <dbReference type="EMBL" id="OSX80839.1"/>
    </source>
</evidence>
<evidence type="ECO:0000259" key="1">
    <source>
        <dbReference type="PROSITE" id="PS50879"/>
    </source>
</evidence>
<dbReference type="Proteomes" id="UP000218209">
    <property type="component" value="Unassembled WGS sequence"/>
</dbReference>
<dbReference type="InterPro" id="IPR002156">
    <property type="entry name" value="RNaseH_domain"/>
</dbReference>
<protein>
    <recommendedName>
        <fullName evidence="1">RNase H type-1 domain-containing protein</fullName>
    </recommendedName>
</protein>
<dbReference type="Pfam" id="PF00075">
    <property type="entry name" value="RNase_H"/>
    <property type="match status" value="1"/>
</dbReference>
<sequence length="338" mass="34119">MPMSMGNPKNRTMAEHHLYFDGGCTPNPGTGAWGAALYRVSPHGDAVEVWAGSGPAGTAATSNTAEFAAAIGGLRGALSHLTRRPAAAAGPVRVRGDSTLVVKALAGAVVVRDRRLARYAAVARGLLARLPGAVPEAVPRAANARAHGLAAAAAAAAAASRGGSRSGAPPAARFAPTTVARVTMAAGNRLHVTAASTDVGGDRPGRHCLIDAAALEGLPRAAGGGRSALASLRPPPAGVALVRARGAAFPVLGVVHLNADVEFPATFEFDDDSHVLVDIDPLVLLVVDGLPAPLHIAVGAAGVAETLVRDTDLVVDFDAEDVDGSDFGAPYGDHPFWD</sequence>
<dbReference type="EMBL" id="KV918767">
    <property type="protein sequence ID" value="OSX80839.1"/>
    <property type="molecule type" value="Genomic_DNA"/>
</dbReference>
<evidence type="ECO:0000313" key="3">
    <source>
        <dbReference type="Proteomes" id="UP000218209"/>
    </source>
</evidence>
<gene>
    <name evidence="2" type="ORF">BU14_0031s0011</name>
</gene>